<dbReference type="PROSITE" id="PS51186">
    <property type="entry name" value="GNAT"/>
    <property type="match status" value="1"/>
</dbReference>
<dbReference type="RefSeq" id="WP_250857883.1">
    <property type="nucleotide sequence ID" value="NZ_JAGSOJ010000001.1"/>
</dbReference>
<evidence type="ECO:0000259" key="1">
    <source>
        <dbReference type="PROSITE" id="PS51186"/>
    </source>
</evidence>
<dbReference type="EMBL" id="JAGSOJ010000001">
    <property type="protein sequence ID" value="MCM1989017.1"/>
    <property type="molecule type" value="Genomic_DNA"/>
</dbReference>
<gene>
    <name evidence="2" type="ORF">KDK92_04630</name>
</gene>
<dbReference type="Proteomes" id="UP001056429">
    <property type="component" value="Unassembled WGS sequence"/>
</dbReference>
<sequence>MELNIKQMNYDEAKEISKWIYEESYSIYSMDDSEDCINELLNGHYFSVSDREDNLVGYYCFGAAAQVPVGNQFGVYDSKDFTDIGLGIKPNLCGQGLGLKFLNRGVDFARNKLSAKEFRLTVAAFNQRAIKVYQRIGFKKVNSFERISESGRIEFWVMVLR</sequence>
<dbReference type="GO" id="GO:0016747">
    <property type="term" value="F:acyltransferase activity, transferring groups other than amino-acyl groups"/>
    <property type="evidence" value="ECO:0007669"/>
    <property type="project" value="InterPro"/>
</dbReference>
<keyword evidence="3" id="KW-1185">Reference proteome</keyword>
<reference evidence="2" key="2">
    <citation type="submission" date="2021-04" db="EMBL/GenBank/DDBJ databases">
        <authorList>
            <person name="Dong X."/>
        </authorList>
    </citation>
    <scope>NUCLEOTIDE SEQUENCE</scope>
    <source>
        <strain evidence="2">ZWT</strain>
    </source>
</reference>
<protein>
    <submittedName>
        <fullName evidence="2">GNAT family N-acetyltransferase</fullName>
    </submittedName>
</protein>
<evidence type="ECO:0000313" key="3">
    <source>
        <dbReference type="Proteomes" id="UP001056429"/>
    </source>
</evidence>
<reference evidence="2" key="1">
    <citation type="journal article" date="2021" name="mSystems">
        <title>Bacteria and Archaea Synergistically Convert Glycine Betaine to Biogenic Methane in the Formosa Cold Seep of the South China Sea.</title>
        <authorList>
            <person name="Li L."/>
            <person name="Zhang W."/>
            <person name="Zhang S."/>
            <person name="Song L."/>
            <person name="Sun Q."/>
            <person name="Zhang H."/>
            <person name="Xiang H."/>
            <person name="Dong X."/>
        </authorList>
    </citation>
    <scope>NUCLEOTIDE SEQUENCE</scope>
    <source>
        <strain evidence="2">ZWT</strain>
    </source>
</reference>
<dbReference type="Pfam" id="PF00583">
    <property type="entry name" value="Acetyltransf_1"/>
    <property type="match status" value="1"/>
</dbReference>
<proteinExistence type="predicted"/>
<dbReference type="SUPFAM" id="SSF55729">
    <property type="entry name" value="Acyl-CoA N-acyltransferases (Nat)"/>
    <property type="match status" value="1"/>
</dbReference>
<accession>A0A9J6NYN4</accession>
<dbReference type="AlphaFoldDB" id="A0A9J6NYN4"/>
<name>A0A9J6NYN4_9CLOT</name>
<dbReference type="Gene3D" id="3.40.630.30">
    <property type="match status" value="1"/>
</dbReference>
<feature type="domain" description="N-acetyltransferase" evidence="1">
    <location>
        <begin position="3"/>
        <end position="161"/>
    </location>
</feature>
<evidence type="ECO:0000313" key="2">
    <source>
        <dbReference type="EMBL" id="MCM1989017.1"/>
    </source>
</evidence>
<dbReference type="InterPro" id="IPR016181">
    <property type="entry name" value="Acyl_CoA_acyltransferase"/>
</dbReference>
<comment type="caution">
    <text evidence="2">The sequence shown here is derived from an EMBL/GenBank/DDBJ whole genome shotgun (WGS) entry which is preliminary data.</text>
</comment>
<dbReference type="InterPro" id="IPR000182">
    <property type="entry name" value="GNAT_dom"/>
</dbReference>
<organism evidence="2 3">
    <name type="scientific">Oceanirhabdus seepicola</name>
    <dbReference type="NCBI Taxonomy" id="2828781"/>
    <lineage>
        <taxon>Bacteria</taxon>
        <taxon>Bacillati</taxon>
        <taxon>Bacillota</taxon>
        <taxon>Clostridia</taxon>
        <taxon>Eubacteriales</taxon>
        <taxon>Clostridiaceae</taxon>
        <taxon>Oceanirhabdus</taxon>
    </lineage>
</organism>